<dbReference type="Proteomes" id="UP001174909">
    <property type="component" value="Unassembled WGS sequence"/>
</dbReference>
<keyword evidence="2" id="KW-1185">Reference proteome</keyword>
<dbReference type="AlphaFoldDB" id="A0AA35T076"/>
<dbReference type="PANTHER" id="PTHR31296">
    <property type="entry name" value="UPF0565 PROTEIN C2ORF69"/>
    <property type="match status" value="1"/>
</dbReference>
<proteinExistence type="predicted"/>
<name>A0AA35T076_GEOBA</name>
<accession>A0AA35T076</accession>
<dbReference type="GO" id="GO:0005739">
    <property type="term" value="C:mitochondrion"/>
    <property type="evidence" value="ECO:0007669"/>
    <property type="project" value="TreeGrafter"/>
</dbReference>
<organism evidence="1 2">
    <name type="scientific">Geodia barretti</name>
    <name type="common">Barrett's horny sponge</name>
    <dbReference type="NCBI Taxonomy" id="519541"/>
    <lineage>
        <taxon>Eukaryota</taxon>
        <taxon>Metazoa</taxon>
        <taxon>Porifera</taxon>
        <taxon>Demospongiae</taxon>
        <taxon>Heteroscleromorpha</taxon>
        <taxon>Tetractinellida</taxon>
        <taxon>Astrophorina</taxon>
        <taxon>Geodiidae</taxon>
        <taxon>Geodia</taxon>
    </lineage>
</organism>
<evidence type="ECO:0000313" key="2">
    <source>
        <dbReference type="Proteomes" id="UP001174909"/>
    </source>
</evidence>
<reference evidence="1" key="1">
    <citation type="submission" date="2023-03" db="EMBL/GenBank/DDBJ databases">
        <authorList>
            <person name="Steffen K."/>
            <person name="Cardenas P."/>
        </authorList>
    </citation>
    <scope>NUCLEOTIDE SEQUENCE</scope>
</reference>
<evidence type="ECO:0000313" key="1">
    <source>
        <dbReference type="EMBL" id="CAI8039088.1"/>
    </source>
</evidence>
<sequence>MEVLATGYRGRQNSLIYFCPPSPSQHVVFFQGDMQDKMANMMVHRAEISPRQLVEVSRWSEWCLENTCSLLQRKFPGSAVWLVRPCRMLRKLFSAFHNFVESSMTGVPAYSTHHGALLHLHHLLADALAKVNERTPLKLTVD</sequence>
<feature type="non-terminal residue" evidence="1">
    <location>
        <position position="1"/>
    </location>
</feature>
<gene>
    <name evidence="1" type="ORF">GBAR_LOCUS21740</name>
</gene>
<comment type="caution">
    <text evidence="1">The sequence shown here is derived from an EMBL/GenBank/DDBJ whole genome shotgun (WGS) entry which is preliminary data.</text>
</comment>
<dbReference type="InterPro" id="IPR018881">
    <property type="entry name" value="C2orf69_mit"/>
</dbReference>
<dbReference type="PANTHER" id="PTHR31296:SF1">
    <property type="entry name" value="MITOCHONDRIAL PROTEIN C2ORF69"/>
    <property type="match status" value="1"/>
</dbReference>
<protein>
    <submittedName>
        <fullName evidence="1">UPF0565 protein C2orf69</fullName>
    </submittedName>
</protein>
<dbReference type="EMBL" id="CASHTH010003024">
    <property type="protein sequence ID" value="CAI8039088.1"/>
    <property type="molecule type" value="Genomic_DNA"/>
</dbReference>
<dbReference type="Pfam" id="PF10561">
    <property type="entry name" value="C2orf69"/>
    <property type="match status" value="1"/>
</dbReference>